<evidence type="ECO:0008006" key="7">
    <source>
        <dbReference type="Google" id="ProtNLM"/>
    </source>
</evidence>
<dbReference type="InterPro" id="IPR013507">
    <property type="entry name" value="DNA_mismatch_S5_2-like"/>
</dbReference>
<dbReference type="InterPro" id="IPR020568">
    <property type="entry name" value="Ribosomal_Su5_D2-typ_SF"/>
</dbReference>
<dbReference type="GeneID" id="30996376"/>
<dbReference type="InterPro" id="IPR036890">
    <property type="entry name" value="HATPase_C_sf"/>
</dbReference>
<dbReference type="InterPro" id="IPR037198">
    <property type="entry name" value="MutL_C_sf"/>
</dbReference>
<dbReference type="AlphaFoldDB" id="A0A1E4RCS3"/>
<sequence length="731" mass="83337">MEMKLSHPKIQQLSSSVKARLQSQITLNTYGAAVREVIQNSIDAGASQIDIKLDLASLSFWVKDDGVGIPPDELERICQRYFTSKLRRLEDLTSIKTFGFRGEALHSLASMSNLTIVSKRADFNSSYITRFTGDGNSNIAFPFDMSNREENPVNDFFYFEPFRSSGTIVTASSLFQNIPVRRNNMLRLPEYNLLHEVKEVVLKSLIDHPNVRITVWELNKGSQTSKKVLKVNRVFGNLNWYSNLLTSIYGSSLLPTHEVVNASFKDIKMHGVIGLQPNQSRKYQYISINGRLVQVSEEDSKTINKIFVGCNFGGQQLNLTDFTDHKKRVSSVGKPFSKYPVFLINFECKTQSGDLLQDPSKTIVHPRQWRVLFKMLNKVFISFLKHAGYDLQLNRKVISSPTPSPTKRMLEEPTDILPLKRSSAASRFILNSNSRFGSIKSDEIRGMLLNSDRPGYFYKPVNIKSSKTNESHLTASISCHLHKCSEDDDIRRINTMSEYPDAVDLENISLKKECLHEDNCRVVLQLYKKFILVVIESEGTKNLMIIDQHACDERIKVENLYMTFLHQVYDTDLRVKLAQPFDLSVPGEEIEYLTAFRPNFNSFGIDFETHETDGRVHITHLPELLIEKIANDAQFLRASILQHVWDLALHRKSAKLTGSPADWFQKIKDLPGIIVEVINSKACRSAIMFGDLLEMKDMQNMVKCLHRCQLPFQCAHGRPTITPLADLSKQN</sequence>
<dbReference type="OrthoDB" id="429932at2759"/>
<dbReference type="InterPro" id="IPR014790">
    <property type="entry name" value="MutL_C"/>
</dbReference>
<proteinExistence type="inferred from homology"/>
<evidence type="ECO:0000313" key="6">
    <source>
        <dbReference type="Proteomes" id="UP000095085"/>
    </source>
</evidence>
<dbReference type="PANTHER" id="PTHR10073">
    <property type="entry name" value="DNA MISMATCH REPAIR PROTEIN MLH, PMS, MUTL"/>
    <property type="match status" value="1"/>
</dbReference>
<dbReference type="GO" id="GO:0005524">
    <property type="term" value="F:ATP binding"/>
    <property type="evidence" value="ECO:0007669"/>
    <property type="project" value="InterPro"/>
</dbReference>
<dbReference type="PROSITE" id="PS00058">
    <property type="entry name" value="DNA_MISMATCH_REPAIR_1"/>
    <property type="match status" value="1"/>
</dbReference>
<dbReference type="GO" id="GO:0140664">
    <property type="term" value="F:ATP-dependent DNA damage sensor activity"/>
    <property type="evidence" value="ECO:0007669"/>
    <property type="project" value="InterPro"/>
</dbReference>
<accession>A0A1E4RCS3</accession>
<feature type="domain" description="MutL C-terminal dimerisation" evidence="3">
    <location>
        <begin position="522"/>
        <end position="693"/>
    </location>
</feature>
<dbReference type="Gene3D" id="3.30.230.10">
    <property type="match status" value="1"/>
</dbReference>
<dbReference type="STRING" id="984485.A0A1E4RCS3"/>
<dbReference type="InterPro" id="IPR042121">
    <property type="entry name" value="MutL_C_regsub"/>
</dbReference>
<name>A0A1E4RCS3_9ASCO</name>
<dbReference type="Proteomes" id="UP000095085">
    <property type="component" value="Unassembled WGS sequence"/>
</dbReference>
<reference evidence="6" key="1">
    <citation type="submission" date="2016-05" db="EMBL/GenBank/DDBJ databases">
        <title>Comparative genomics of biotechnologically important yeasts.</title>
        <authorList>
            <consortium name="DOE Joint Genome Institute"/>
            <person name="Riley R."/>
            <person name="Haridas S."/>
            <person name="Wolfe K.H."/>
            <person name="Lopes M.R."/>
            <person name="Hittinger C.T."/>
            <person name="Goker M."/>
            <person name="Salamov A."/>
            <person name="Wisecaver J."/>
            <person name="Long T.M."/>
            <person name="Aerts A.L."/>
            <person name="Barry K."/>
            <person name="Choi C."/>
            <person name="Clum A."/>
            <person name="Coughlan A.Y."/>
            <person name="Deshpande S."/>
            <person name="Douglass A.P."/>
            <person name="Hanson S.J."/>
            <person name="Klenk H.-P."/>
            <person name="Labutti K."/>
            <person name="Lapidus A."/>
            <person name="Lindquist E."/>
            <person name="Lipzen A."/>
            <person name="Meier-Kolthoff J.P."/>
            <person name="Ohm R.A."/>
            <person name="Otillar R.P."/>
            <person name="Pangilinan J."/>
            <person name="Peng Y."/>
            <person name="Rokas A."/>
            <person name="Rosa C.A."/>
            <person name="Scheuner C."/>
            <person name="Sibirny A.A."/>
            <person name="Slot J.C."/>
            <person name="Stielow J.B."/>
            <person name="Sun H."/>
            <person name="Kurtzman C.P."/>
            <person name="Blackwell M."/>
            <person name="Grigoriev I.V."/>
            <person name="Jeffries T.W."/>
        </authorList>
    </citation>
    <scope>NUCLEOTIDE SEQUENCE [LARGE SCALE GENOMIC DNA]</scope>
    <source>
        <strain evidence="6">NRRL Y-1933</strain>
    </source>
</reference>
<organism evidence="5 6">
    <name type="scientific">Hyphopichia burtonii NRRL Y-1933</name>
    <dbReference type="NCBI Taxonomy" id="984485"/>
    <lineage>
        <taxon>Eukaryota</taxon>
        <taxon>Fungi</taxon>
        <taxon>Dikarya</taxon>
        <taxon>Ascomycota</taxon>
        <taxon>Saccharomycotina</taxon>
        <taxon>Pichiomycetes</taxon>
        <taxon>Debaryomycetaceae</taxon>
        <taxon>Hyphopichia</taxon>
    </lineage>
</organism>
<dbReference type="EMBL" id="KV454545">
    <property type="protein sequence ID" value="ODV65069.1"/>
    <property type="molecule type" value="Genomic_DNA"/>
</dbReference>
<dbReference type="GO" id="GO:0061982">
    <property type="term" value="P:meiosis I cell cycle process"/>
    <property type="evidence" value="ECO:0007669"/>
    <property type="project" value="UniProtKB-ARBA"/>
</dbReference>
<keyword evidence="6" id="KW-1185">Reference proteome</keyword>
<dbReference type="GO" id="GO:0030983">
    <property type="term" value="F:mismatched DNA binding"/>
    <property type="evidence" value="ECO:0007669"/>
    <property type="project" value="InterPro"/>
</dbReference>
<evidence type="ECO:0000256" key="1">
    <source>
        <dbReference type="ARBA" id="ARBA00006082"/>
    </source>
</evidence>
<keyword evidence="2" id="KW-0227">DNA damage</keyword>
<feature type="domain" description="DNA mismatch repair protein S5" evidence="4">
    <location>
        <begin position="245"/>
        <end position="385"/>
    </location>
</feature>
<dbReference type="InterPro" id="IPR014721">
    <property type="entry name" value="Ribsml_uS5_D2-typ_fold_subgr"/>
</dbReference>
<dbReference type="Pfam" id="PF08676">
    <property type="entry name" value="MutL_C"/>
    <property type="match status" value="1"/>
</dbReference>
<dbReference type="InterPro" id="IPR038973">
    <property type="entry name" value="MutL/Mlh/Pms-like"/>
</dbReference>
<evidence type="ECO:0000259" key="3">
    <source>
        <dbReference type="SMART" id="SM00853"/>
    </source>
</evidence>
<gene>
    <name evidence="5" type="ORF">HYPBUDRAFT_153961</name>
</gene>
<dbReference type="GO" id="GO:0006298">
    <property type="term" value="P:mismatch repair"/>
    <property type="evidence" value="ECO:0007669"/>
    <property type="project" value="InterPro"/>
</dbReference>
<dbReference type="GO" id="GO:0032300">
    <property type="term" value="C:mismatch repair complex"/>
    <property type="evidence" value="ECO:0007669"/>
    <property type="project" value="InterPro"/>
</dbReference>
<dbReference type="GO" id="GO:0016887">
    <property type="term" value="F:ATP hydrolysis activity"/>
    <property type="evidence" value="ECO:0007669"/>
    <property type="project" value="InterPro"/>
</dbReference>
<comment type="similarity">
    <text evidence="1">Belongs to the DNA mismatch repair MutL/HexB family.</text>
</comment>
<protein>
    <recommendedName>
        <fullName evidence="7">MutL C-terminal dimerisation domain-containing protein</fullName>
    </recommendedName>
</protein>
<dbReference type="PANTHER" id="PTHR10073:SF47">
    <property type="entry name" value="DNA MISMATCH REPAIR PROTEIN MLH3"/>
    <property type="match status" value="1"/>
</dbReference>
<dbReference type="InterPro" id="IPR042120">
    <property type="entry name" value="MutL_C_dimsub"/>
</dbReference>
<dbReference type="Gene3D" id="3.30.1540.20">
    <property type="entry name" value="MutL, C-terminal domain, dimerisation subdomain"/>
    <property type="match status" value="1"/>
</dbReference>
<evidence type="ECO:0000313" key="5">
    <source>
        <dbReference type="EMBL" id="ODV65069.1"/>
    </source>
</evidence>
<evidence type="ECO:0000259" key="4">
    <source>
        <dbReference type="SMART" id="SM01340"/>
    </source>
</evidence>
<dbReference type="InterPro" id="IPR014762">
    <property type="entry name" value="DNA_mismatch_repair_CS"/>
</dbReference>
<dbReference type="SMART" id="SM01340">
    <property type="entry name" value="DNA_mis_repair"/>
    <property type="match status" value="1"/>
</dbReference>
<dbReference type="Gene3D" id="3.30.1370.100">
    <property type="entry name" value="MutL, C-terminal domain, regulatory subdomain"/>
    <property type="match status" value="1"/>
</dbReference>
<dbReference type="Gene3D" id="3.30.565.10">
    <property type="entry name" value="Histidine kinase-like ATPase, C-terminal domain"/>
    <property type="match status" value="1"/>
</dbReference>
<dbReference type="SUPFAM" id="SSF118116">
    <property type="entry name" value="DNA mismatch repair protein MutL"/>
    <property type="match status" value="1"/>
</dbReference>
<dbReference type="SMART" id="SM00853">
    <property type="entry name" value="MutL_C"/>
    <property type="match status" value="1"/>
</dbReference>
<dbReference type="SUPFAM" id="SSF54211">
    <property type="entry name" value="Ribosomal protein S5 domain 2-like"/>
    <property type="match status" value="1"/>
</dbReference>
<evidence type="ECO:0000256" key="2">
    <source>
        <dbReference type="ARBA" id="ARBA00022763"/>
    </source>
</evidence>
<dbReference type="SUPFAM" id="SSF55874">
    <property type="entry name" value="ATPase domain of HSP90 chaperone/DNA topoisomerase II/histidine kinase"/>
    <property type="match status" value="1"/>
</dbReference>
<dbReference type="RefSeq" id="XP_020074136.1">
    <property type="nucleotide sequence ID" value="XM_020221827.1"/>
</dbReference>
<dbReference type="Pfam" id="PF13589">
    <property type="entry name" value="HATPase_c_3"/>
    <property type="match status" value="1"/>
</dbReference>